<organism evidence="10 11">
    <name type="scientific">Fragariocoptes setiger</name>
    <dbReference type="NCBI Taxonomy" id="1670756"/>
    <lineage>
        <taxon>Eukaryota</taxon>
        <taxon>Metazoa</taxon>
        <taxon>Ecdysozoa</taxon>
        <taxon>Arthropoda</taxon>
        <taxon>Chelicerata</taxon>
        <taxon>Arachnida</taxon>
        <taxon>Acari</taxon>
        <taxon>Acariformes</taxon>
        <taxon>Trombidiformes</taxon>
        <taxon>Prostigmata</taxon>
        <taxon>Eupodina</taxon>
        <taxon>Eriophyoidea</taxon>
        <taxon>Phytoptidae</taxon>
        <taxon>Fragariocoptes</taxon>
    </lineage>
</organism>
<dbReference type="Pfam" id="PF01607">
    <property type="entry name" value="CBM_14"/>
    <property type="match status" value="1"/>
</dbReference>
<proteinExistence type="inferred from homology"/>
<gene>
    <name evidence="10" type="primary">Cht10</name>
    <name evidence="10" type="ORF">GZH46_02416</name>
</gene>
<dbReference type="Proteomes" id="UP000825002">
    <property type="component" value="Unassembled WGS sequence"/>
</dbReference>
<dbReference type="InterPro" id="IPR002557">
    <property type="entry name" value="Chitin-bd_dom"/>
</dbReference>
<dbReference type="PROSITE" id="PS51910">
    <property type="entry name" value="GH18_2"/>
    <property type="match status" value="2"/>
</dbReference>
<keyword evidence="11" id="KW-1185">Reference proteome</keyword>
<reference evidence="10 11" key="1">
    <citation type="submission" date="2020-10" db="EMBL/GenBank/DDBJ databases">
        <authorList>
            <person name="Klimov P.B."/>
            <person name="Dyachkov S.M."/>
            <person name="Chetverikov P.E."/>
        </authorList>
    </citation>
    <scope>NUCLEOTIDE SEQUENCE [LARGE SCALE GENOMIC DNA]</scope>
    <source>
        <strain evidence="10">BMOC 18-1129-001#AD2665</strain>
        <tissue evidence="10">Entire mites</tissue>
    </source>
</reference>
<feature type="domain" description="GH18" evidence="9">
    <location>
        <begin position="738"/>
        <end position="1105"/>
    </location>
</feature>
<keyword evidence="2" id="KW-0147">Chitin-binding</keyword>
<keyword evidence="5 6" id="KW-0326">Glycosidase</keyword>
<evidence type="ECO:0000259" key="8">
    <source>
        <dbReference type="PROSITE" id="PS50940"/>
    </source>
</evidence>
<accession>A0ABQ7S6R0</accession>
<feature type="compositionally biased region" description="Basic residues" evidence="7">
    <location>
        <begin position="62"/>
        <end position="73"/>
    </location>
</feature>
<keyword evidence="3 6" id="KW-0378">Hydrolase</keyword>
<dbReference type="PROSITE" id="PS01095">
    <property type="entry name" value="GH18_1"/>
    <property type="match status" value="1"/>
</dbReference>
<keyword evidence="4" id="KW-1015">Disulfide bond</keyword>
<dbReference type="InterPro" id="IPR001223">
    <property type="entry name" value="Glyco_hydro18_cat"/>
</dbReference>
<dbReference type="SMART" id="SM00636">
    <property type="entry name" value="Glyco_18"/>
    <property type="match status" value="2"/>
</dbReference>
<evidence type="ECO:0000313" key="10">
    <source>
        <dbReference type="EMBL" id="KAG9509076.1"/>
    </source>
</evidence>
<protein>
    <submittedName>
        <fullName evidence="10">Chitinase 10</fullName>
    </submittedName>
</protein>
<dbReference type="InterPro" id="IPR017853">
    <property type="entry name" value="GH"/>
</dbReference>
<dbReference type="CDD" id="cd02872">
    <property type="entry name" value="GH18_chitolectin_chitotriosidase"/>
    <property type="match status" value="2"/>
</dbReference>
<evidence type="ECO:0000256" key="4">
    <source>
        <dbReference type="ARBA" id="ARBA00023157"/>
    </source>
</evidence>
<evidence type="ECO:0000259" key="9">
    <source>
        <dbReference type="PROSITE" id="PS51910"/>
    </source>
</evidence>
<evidence type="ECO:0000256" key="5">
    <source>
        <dbReference type="ARBA" id="ARBA00023295"/>
    </source>
</evidence>
<dbReference type="SMART" id="SM00494">
    <property type="entry name" value="ChtBD2"/>
    <property type="match status" value="1"/>
</dbReference>
<dbReference type="Gene3D" id="3.20.20.80">
    <property type="entry name" value="Glycosidases"/>
    <property type="match status" value="2"/>
</dbReference>
<evidence type="ECO:0000313" key="11">
    <source>
        <dbReference type="Proteomes" id="UP000825002"/>
    </source>
</evidence>
<comment type="caution">
    <text evidence="10">The sequence shown here is derived from an EMBL/GenBank/DDBJ whole genome shotgun (WGS) entry which is preliminary data.</text>
</comment>
<dbReference type="SUPFAM" id="SSF51445">
    <property type="entry name" value="(Trans)glycosidases"/>
    <property type="match status" value="2"/>
</dbReference>
<dbReference type="PANTHER" id="PTHR11177">
    <property type="entry name" value="CHITINASE"/>
    <property type="match status" value="1"/>
</dbReference>
<name>A0ABQ7S6R0_9ACAR</name>
<evidence type="ECO:0000256" key="7">
    <source>
        <dbReference type="SAM" id="MobiDB-lite"/>
    </source>
</evidence>
<dbReference type="InterPro" id="IPR050314">
    <property type="entry name" value="Glycosyl_Hydrlase_18"/>
</dbReference>
<dbReference type="Gene3D" id="2.170.140.10">
    <property type="entry name" value="Chitin binding domain"/>
    <property type="match status" value="1"/>
</dbReference>
<evidence type="ECO:0000256" key="3">
    <source>
        <dbReference type="ARBA" id="ARBA00022801"/>
    </source>
</evidence>
<dbReference type="EMBL" id="JAIFTH010000696">
    <property type="protein sequence ID" value="KAG9509076.1"/>
    <property type="molecule type" value="Genomic_DNA"/>
</dbReference>
<dbReference type="InterPro" id="IPR029070">
    <property type="entry name" value="Chitinase_insertion_sf"/>
</dbReference>
<feature type="domain" description="GH18" evidence="9">
    <location>
        <begin position="257"/>
        <end position="625"/>
    </location>
</feature>
<dbReference type="Pfam" id="PF00704">
    <property type="entry name" value="Glyco_hydro_18"/>
    <property type="match status" value="2"/>
</dbReference>
<dbReference type="InterPro" id="IPR011583">
    <property type="entry name" value="Chitinase_II/V-like_cat"/>
</dbReference>
<feature type="domain" description="Chitin-binding type-2" evidence="8">
    <location>
        <begin position="1129"/>
        <end position="1188"/>
    </location>
</feature>
<dbReference type="PANTHER" id="PTHR11177:SF317">
    <property type="entry name" value="CHITINASE 12-RELATED"/>
    <property type="match status" value="1"/>
</dbReference>
<dbReference type="InterPro" id="IPR001579">
    <property type="entry name" value="Glyco_hydro_18_chit_AS"/>
</dbReference>
<evidence type="ECO:0000256" key="1">
    <source>
        <dbReference type="ARBA" id="ARBA00009121"/>
    </source>
</evidence>
<feature type="region of interest" description="Disordered" evidence="7">
    <location>
        <begin position="58"/>
        <end position="79"/>
    </location>
</feature>
<evidence type="ECO:0000256" key="2">
    <source>
        <dbReference type="ARBA" id="ARBA00022669"/>
    </source>
</evidence>
<dbReference type="SUPFAM" id="SSF54556">
    <property type="entry name" value="Chitinase insertion domain"/>
    <property type="match status" value="2"/>
</dbReference>
<comment type="similarity">
    <text evidence="1">Belongs to the glycosyl hydrolase 18 family. Chitinase class II subfamily.</text>
</comment>
<dbReference type="PROSITE" id="PS50940">
    <property type="entry name" value="CHIT_BIND_II"/>
    <property type="match status" value="1"/>
</dbReference>
<dbReference type="InterPro" id="IPR036508">
    <property type="entry name" value="Chitin-bd_dom_sf"/>
</dbReference>
<dbReference type="Gene3D" id="3.10.50.10">
    <property type="match status" value="2"/>
</dbReference>
<sequence>MLCNDTTSGHRALSNSKTTALEQLEAQRKYRPTEHRIIIRSNKRDVFINVSRPQVITVKSQSHPRKSMMKRQKQPPQQSLVKLLSTTDTSKLYGSCNISQRGVPLLIISSNNNTSNNDRSSNTGTMCSVILPNNIGNCKNTTKKATLTYCIITVLASLVISRLLPSSLFDIATNIGSQRTGAILFVNSQSILNNQKLLLSSRKLTANGASSRSGIDGLHMVGLNHGTANHHKNTDPLTLSSATPSSSSIVPGSSNSKLLVCYYTNWSQYRPKDGKFLPEDIDPHLCTHIILAFGWMKKNKLAPFDATDESKDGKKGLYERVTSLRQANPNLKILLAVGGWSFGTERFKTMAANRYNRQLFTFSAMNYLRERHFDGLDIDWEFPRGEDKKNFVDLLKELREAFDAEAKEKGLPRLLLTVAVSAGSDTVRLGYDVAPVATHVDFINIMSYDFHGKWESKTGHNAPLFASSSETEWRKQLSMDYGVKLWERMGAPKNKIVVGLATYGRSFTLASASNNGMNAATTGGGKAGEYTRESGFLAYYEVCDMLKQGATYHWDEEQAVPYVVQGDQWVGFDDELSIRNKVKWINDNGYAGAMVWALDMDDFKGLCTPKKYPLIRAMAEGLFNLPQSSSNEWVAIVKAAQARTAAAAAAAAAASNPVAAAAAIEAAATQSRRPAGVGGVSTVDLTQLKNVAGLNLNASSLALLTSSAAALAAAAAQNPALAASVAALTQNVSTATNARVVCYYTNWSHKRPGIGKFGPENLDPNLCTHIIYAFYGLKDSRLVPTEDVDSDSDQALYKRLIALKQLNPNLKVMLAVGGWMMGYAPFRQLTENAYRQTLFTFEVIEFLRKLGFDGLDLCWEFPRGQDDKDKFSRLVQELRESFDGEAKSSGKPRLLLSAAVPASFEAIAAGYDVPVINKYLDFMNIMTYDFHGDWEQQVGHNSPLFPLNSASPYQKKLTVDFSVNEWVRRGASKENLVIGLPTYGRTFTLSNPNMTDIEAPASKGGTPGPYTKESGFLSFFEVCEMLKSSATLVWDNEQMVPYAYKGDQWVGFDDPRSFKIKVQWLKQNGFSGIMIWSVDMDDFSGSCMGLRYPLIKSAKEELKGYIVPNLLEVAGSQLHAAVNAKDKDEIQCEETDGHITYHKDKKDCTMYYMCEGSRRHHMPCPQNLVFNQNENVCDWPENVEGCGTKLPATAAPTQAR</sequence>
<evidence type="ECO:0000256" key="6">
    <source>
        <dbReference type="RuleBase" id="RU000489"/>
    </source>
</evidence>
<dbReference type="SUPFAM" id="SSF57625">
    <property type="entry name" value="Invertebrate chitin-binding proteins"/>
    <property type="match status" value="1"/>
</dbReference>